<reference evidence="2" key="1">
    <citation type="submission" date="2021-02" db="EMBL/GenBank/DDBJ databases">
        <authorList>
            <person name="Nowell W R."/>
        </authorList>
    </citation>
    <scope>NUCLEOTIDE SEQUENCE</scope>
    <source>
        <strain evidence="2">Ploen Becks lab</strain>
    </source>
</reference>
<sequence>MDDDVTSQCSITEYDRVLSTKDPLKVEIKNIGTYKIGLKSFSVVNIKTQSCSCRWFLAYAQFFHLYKACEIFDETYKVEEKEPLVVGSFMTQSQFSMLNTLVQAYNRINYMMFSYEIIYFTPAKITDIIKSHVKEGKNRKKLTTVDTSEGRKRGRPKQGKENNKVYDYVQSSDTLTKLIDKLPNGKGPGFNDVNFEMLKYTKNEKLIEILRVVYEKMLRYQVIPYLFNISVIKPLLKDSKKSNDDLNNLRPVAISDVFVNIYESILLQYQDNNKQFGYKPKSSCSHAIFALKQSVALIKNKNR</sequence>
<evidence type="ECO:0000313" key="2">
    <source>
        <dbReference type="EMBL" id="CAF1034251.1"/>
    </source>
</evidence>
<comment type="caution">
    <text evidence="2">The sequence shown here is derived from an EMBL/GenBank/DDBJ whole genome shotgun (WGS) entry which is preliminary data.</text>
</comment>
<evidence type="ECO:0000256" key="1">
    <source>
        <dbReference type="SAM" id="MobiDB-lite"/>
    </source>
</evidence>
<evidence type="ECO:0000313" key="3">
    <source>
        <dbReference type="Proteomes" id="UP000663879"/>
    </source>
</evidence>
<feature type="region of interest" description="Disordered" evidence="1">
    <location>
        <begin position="140"/>
        <end position="162"/>
    </location>
</feature>
<dbReference type="EMBL" id="CAJNOC010004814">
    <property type="protein sequence ID" value="CAF1034251.1"/>
    <property type="molecule type" value="Genomic_DNA"/>
</dbReference>
<gene>
    <name evidence="2" type="ORF">OXX778_LOCUS18025</name>
</gene>
<accession>A0A814J728</accession>
<keyword evidence="3" id="KW-1185">Reference proteome</keyword>
<organism evidence="2 3">
    <name type="scientific">Brachionus calyciflorus</name>
    <dbReference type="NCBI Taxonomy" id="104777"/>
    <lineage>
        <taxon>Eukaryota</taxon>
        <taxon>Metazoa</taxon>
        <taxon>Spiralia</taxon>
        <taxon>Gnathifera</taxon>
        <taxon>Rotifera</taxon>
        <taxon>Eurotatoria</taxon>
        <taxon>Monogononta</taxon>
        <taxon>Pseudotrocha</taxon>
        <taxon>Ploima</taxon>
        <taxon>Brachionidae</taxon>
        <taxon>Brachionus</taxon>
    </lineage>
</organism>
<proteinExistence type="predicted"/>
<dbReference type="AlphaFoldDB" id="A0A814J728"/>
<protein>
    <submittedName>
        <fullName evidence="2">Uncharacterized protein</fullName>
    </submittedName>
</protein>
<feature type="non-terminal residue" evidence="2">
    <location>
        <position position="1"/>
    </location>
</feature>
<name>A0A814J728_9BILA</name>
<dbReference type="Proteomes" id="UP000663879">
    <property type="component" value="Unassembled WGS sequence"/>
</dbReference>